<proteinExistence type="predicted"/>
<evidence type="ECO:0000259" key="7">
    <source>
        <dbReference type="PROSITE" id="PS50279"/>
    </source>
</evidence>
<dbReference type="PANTHER" id="PTHR13723:SF281">
    <property type="entry name" value="PAPILIN"/>
    <property type="match status" value="1"/>
</dbReference>
<feature type="compositionally biased region" description="Polar residues" evidence="6">
    <location>
        <begin position="732"/>
        <end position="742"/>
    </location>
</feature>
<dbReference type="Pfam" id="PF07679">
    <property type="entry name" value="I-set"/>
    <property type="match status" value="2"/>
</dbReference>
<feature type="compositionally biased region" description="Polar residues" evidence="6">
    <location>
        <begin position="808"/>
        <end position="821"/>
    </location>
</feature>
<dbReference type="InterPro" id="IPR010909">
    <property type="entry name" value="PLAC"/>
</dbReference>
<dbReference type="InterPro" id="IPR000884">
    <property type="entry name" value="TSP1_rpt"/>
</dbReference>
<dbReference type="InterPro" id="IPR002223">
    <property type="entry name" value="Kunitz_BPTI"/>
</dbReference>
<dbReference type="Pfam" id="PF08686">
    <property type="entry name" value="PLAC"/>
    <property type="match status" value="1"/>
</dbReference>
<name>A0ABS2X961_POLSP</name>
<dbReference type="SUPFAM" id="SSF57362">
    <property type="entry name" value="BPTI-like"/>
    <property type="match status" value="1"/>
</dbReference>
<dbReference type="InterPro" id="IPR036179">
    <property type="entry name" value="Ig-like_dom_sf"/>
</dbReference>
<feature type="domain" description="BPTI/Kunitz inhibitor" evidence="7">
    <location>
        <begin position="578"/>
        <end position="628"/>
    </location>
</feature>
<dbReference type="SMART" id="SM00209">
    <property type="entry name" value="TSP1"/>
    <property type="match status" value="4"/>
</dbReference>
<dbReference type="InterPro" id="IPR010294">
    <property type="entry name" value="ADAMTS_spacer1"/>
</dbReference>
<feature type="region of interest" description="Disordered" evidence="6">
    <location>
        <begin position="671"/>
        <end position="878"/>
    </location>
</feature>
<keyword evidence="3" id="KW-0732">Signal</keyword>
<evidence type="ECO:0000256" key="6">
    <source>
        <dbReference type="SAM" id="MobiDB-lite"/>
    </source>
</evidence>
<evidence type="ECO:0000313" key="11">
    <source>
        <dbReference type="Proteomes" id="UP001166093"/>
    </source>
</evidence>
<gene>
    <name evidence="10" type="primary">Papln</name>
    <name evidence="10" type="ORF">GTO93_0011647</name>
</gene>
<protein>
    <submittedName>
        <fullName evidence="10">PPN protein</fullName>
    </submittedName>
</protein>
<sequence>MFIIPVGATSIRIREVVPTRNFLAIKNVRGEYYLNGHWVIDFSRAAHIGSTVLHYERGSEGDLAPETIHGRGPTTEPLVIELIRQEPNQGVEYEYYLPYRSQSQGYFWSYGSWAECSKECGAGYQSRLVFCTIDNEAYSDYLCASRPRPVSNRTCNLQPCPQTKRMAYLYQAQVWKRTEHLSSRVYSWKVGEWTACSATCDGGTQTRSVFCLTYDGAGSRVVEESQCAAFSARPHSQQACSLRQCATWSAGGWSECSETCGEGEQTRSVVCLSGAGIRLQDYACQALPKPASMQPCERATCPHEISWHIGDWGLCSKSCDSGLRERQVICADRDRNFYNLNLCVARDRPSTVEKCNTQPCYLPQVVPSMPDPRGYDDTRRGTLVPYIPDRPSTERVSHLMKHHPDCGMGVLTEKAASVYRNTERRESEAPPPPVNREEGSNPPQYHWESHGRVCTLSQYGCCPDGYTRARGPQGLGCPGSSCAQSRFGCCPDGISAALGPDNAGCQRYYTDRESRPSANPNPNPSTDNTEVRSPAPVSPDGACRTSTYGCCYDGVNLATGPSGEGCHSRPHYPNPVACLLPYATGPCSEWTGRWYFVPSGGACSQFWYGGCHGNRNSFLSEQECLRILRGDNWRKPLAETHSSTGSQSHSQPDQKVFTIYHGTGPRLTIEKRLSDHTPPSPAGEISSHGGQASSSRSPFHSSQAQPVKVRGPTLHTTYPGKWDQGPGKFINSRWTSQGQSGVKNHELPDSSYPADTGNPESGSPQLPPEAAETLKPVPASEEEAGEDGNSAGRDAPGPAFQSPGGLVSEQSSRLTAQSSQHSSERLNIDKSGPSTVEGRPGKTVRLPCKVSPSPGVTVEWRRDGRPLSSPRHLQQPDGSMLIGPLSARDSGWLMCVASNSRERDHRYILLTVAEDLRSPVPPQEDHSIQQGGGGFVSGHPIETGPESNPSQAMHPAPWPAHHSTHRLSIDKSGPSTVEGRPGQTVRLPCKVSPSPGVTVEWRRDGRPLSTPRHTQQADGSLIISPLSSEDPGHYTCIASNGRERDHRQLQLKVQGELKITTAPNNVQVSEGSSTQLPCIVTGSNVNVRWSRNGVPVRSDGRHVLISKDGSLILNNVQRMDEGSYTCNAYTGSHSVSASAEVRVIKNTLQAPPSRSNNAECIDQPELANCDLIVYAKLCSNEYYSSFCCASCSRHTEQG</sequence>
<dbReference type="InterPro" id="IPR007110">
    <property type="entry name" value="Ig-like_dom"/>
</dbReference>
<dbReference type="InterPro" id="IPR003599">
    <property type="entry name" value="Ig_sub"/>
</dbReference>
<evidence type="ECO:0000256" key="3">
    <source>
        <dbReference type="ARBA" id="ARBA00022729"/>
    </source>
</evidence>
<dbReference type="InterPro" id="IPR020901">
    <property type="entry name" value="Prtase_inh_Kunz-CS"/>
</dbReference>
<evidence type="ECO:0000259" key="8">
    <source>
        <dbReference type="PROSITE" id="PS50835"/>
    </source>
</evidence>
<dbReference type="EMBL" id="JAAWVQ010004377">
    <property type="protein sequence ID" value="MBN3270749.1"/>
    <property type="molecule type" value="Genomic_DNA"/>
</dbReference>
<evidence type="ECO:0000256" key="1">
    <source>
        <dbReference type="ARBA" id="ARBA00004613"/>
    </source>
</evidence>
<keyword evidence="5" id="KW-1015">Disulfide bond</keyword>
<feature type="domain" description="Ig-like" evidence="8">
    <location>
        <begin position="1057"/>
        <end position="1142"/>
    </location>
</feature>
<dbReference type="InterPro" id="IPR036880">
    <property type="entry name" value="Kunitz_BPTI_sf"/>
</dbReference>
<keyword evidence="4" id="KW-0677">Repeat</keyword>
<feature type="domain" description="Ig-like" evidence="8">
    <location>
        <begin position="949"/>
        <end position="1052"/>
    </location>
</feature>
<dbReference type="PRINTS" id="PR00759">
    <property type="entry name" value="BASICPTASE"/>
</dbReference>
<dbReference type="CDD" id="cd22635">
    <property type="entry name" value="Kunitz_papilin"/>
    <property type="match status" value="1"/>
</dbReference>
<dbReference type="PROSITE" id="PS50900">
    <property type="entry name" value="PLAC"/>
    <property type="match status" value="1"/>
</dbReference>
<keyword evidence="11" id="KW-1185">Reference proteome</keyword>
<dbReference type="PROSITE" id="PS50279">
    <property type="entry name" value="BPTI_KUNITZ_2"/>
    <property type="match status" value="1"/>
</dbReference>
<dbReference type="Gene3D" id="4.10.410.10">
    <property type="entry name" value="Pancreatic trypsin inhibitor Kunitz domain"/>
    <property type="match status" value="1"/>
</dbReference>
<dbReference type="Proteomes" id="UP001166093">
    <property type="component" value="Unassembled WGS sequence"/>
</dbReference>
<comment type="caution">
    <text evidence="10">The sequence shown here is derived from an EMBL/GenBank/DDBJ whole genome shotgun (WGS) entry which is preliminary data.</text>
</comment>
<dbReference type="InterPro" id="IPR013106">
    <property type="entry name" value="Ig_V-set"/>
</dbReference>
<organism evidence="10 11">
    <name type="scientific">Polyodon spathula</name>
    <name type="common">North American paddlefish</name>
    <name type="synonym">Squalus spathula</name>
    <dbReference type="NCBI Taxonomy" id="7913"/>
    <lineage>
        <taxon>Eukaryota</taxon>
        <taxon>Metazoa</taxon>
        <taxon>Chordata</taxon>
        <taxon>Craniata</taxon>
        <taxon>Vertebrata</taxon>
        <taxon>Euteleostomi</taxon>
        <taxon>Actinopterygii</taxon>
        <taxon>Chondrostei</taxon>
        <taxon>Acipenseriformes</taxon>
        <taxon>Polyodontidae</taxon>
        <taxon>Polyodon</taxon>
    </lineage>
</organism>
<dbReference type="Gene3D" id="2.60.40.10">
    <property type="entry name" value="Immunoglobulins"/>
    <property type="match status" value="3"/>
</dbReference>
<dbReference type="PROSITE" id="PS00280">
    <property type="entry name" value="BPTI_KUNITZ_1"/>
    <property type="match status" value="1"/>
</dbReference>
<feature type="non-terminal residue" evidence="10">
    <location>
        <position position="1"/>
    </location>
</feature>
<feature type="region of interest" description="Disordered" evidence="6">
    <location>
        <begin position="511"/>
        <end position="540"/>
    </location>
</feature>
<dbReference type="Pfam" id="PF13927">
    <property type="entry name" value="Ig_3"/>
    <property type="match status" value="1"/>
</dbReference>
<feature type="domain" description="PLAC" evidence="9">
    <location>
        <begin position="1156"/>
        <end position="1195"/>
    </location>
</feature>
<dbReference type="Pfam" id="PF19030">
    <property type="entry name" value="TSP1_ADAMTS"/>
    <property type="match status" value="4"/>
</dbReference>
<feature type="compositionally biased region" description="Low complexity" evidence="6">
    <location>
        <begin position="686"/>
        <end position="697"/>
    </location>
</feature>
<feature type="region of interest" description="Disordered" evidence="6">
    <location>
        <begin position="419"/>
        <end position="444"/>
    </location>
</feature>
<evidence type="ECO:0000313" key="10">
    <source>
        <dbReference type="EMBL" id="MBN3270749.1"/>
    </source>
</evidence>
<dbReference type="PROSITE" id="PS50835">
    <property type="entry name" value="IG_LIKE"/>
    <property type="match status" value="3"/>
</dbReference>
<dbReference type="SMART" id="SM00406">
    <property type="entry name" value="IGv"/>
    <property type="match status" value="3"/>
</dbReference>
<dbReference type="SMART" id="SM00131">
    <property type="entry name" value="KU"/>
    <property type="match status" value="1"/>
</dbReference>
<accession>A0ABS2X961</accession>
<feature type="non-terminal residue" evidence="10">
    <location>
        <position position="1198"/>
    </location>
</feature>
<reference evidence="10" key="1">
    <citation type="journal article" date="2021" name="Cell">
        <title>Tracing the genetic footprints of vertebrate landing in non-teleost ray-finned fishes.</title>
        <authorList>
            <person name="Bi X."/>
            <person name="Wang K."/>
            <person name="Yang L."/>
            <person name="Pan H."/>
            <person name="Jiang H."/>
            <person name="Wei Q."/>
            <person name="Fang M."/>
            <person name="Yu H."/>
            <person name="Zhu C."/>
            <person name="Cai Y."/>
            <person name="He Y."/>
            <person name="Gan X."/>
            <person name="Zeng H."/>
            <person name="Yu D."/>
            <person name="Zhu Y."/>
            <person name="Jiang H."/>
            <person name="Qiu Q."/>
            <person name="Yang H."/>
            <person name="Zhang Y.E."/>
            <person name="Wang W."/>
            <person name="Zhu M."/>
            <person name="He S."/>
            <person name="Zhang G."/>
        </authorList>
    </citation>
    <scope>NUCLEOTIDE SEQUENCE</scope>
    <source>
        <strain evidence="10">Pddl_001</strain>
    </source>
</reference>
<evidence type="ECO:0000256" key="2">
    <source>
        <dbReference type="ARBA" id="ARBA00022525"/>
    </source>
</evidence>
<feature type="region of interest" description="Disordered" evidence="6">
    <location>
        <begin position="918"/>
        <end position="1017"/>
    </location>
</feature>
<evidence type="ECO:0000256" key="4">
    <source>
        <dbReference type="ARBA" id="ARBA00022737"/>
    </source>
</evidence>
<dbReference type="Pfam" id="PF05986">
    <property type="entry name" value="ADAMTS_spacer1"/>
    <property type="match status" value="1"/>
</dbReference>
<feature type="domain" description="Ig-like" evidence="8">
    <location>
        <begin position="824"/>
        <end position="911"/>
    </location>
</feature>
<dbReference type="SUPFAM" id="SSF48726">
    <property type="entry name" value="Immunoglobulin"/>
    <property type="match status" value="3"/>
</dbReference>
<dbReference type="Gene3D" id="2.60.120.830">
    <property type="match status" value="1"/>
</dbReference>
<dbReference type="SMART" id="SM00409">
    <property type="entry name" value="IG"/>
    <property type="match status" value="3"/>
</dbReference>
<dbReference type="Pfam" id="PF00014">
    <property type="entry name" value="Kunitz_BPTI"/>
    <property type="match status" value="1"/>
</dbReference>
<dbReference type="InterPro" id="IPR050439">
    <property type="entry name" value="ADAMTS_ADAMTS-like"/>
</dbReference>
<dbReference type="PROSITE" id="PS50092">
    <property type="entry name" value="TSP1"/>
    <property type="match status" value="4"/>
</dbReference>
<dbReference type="Gene3D" id="2.20.100.10">
    <property type="entry name" value="Thrombospondin type-1 (TSP1) repeat"/>
    <property type="match status" value="4"/>
</dbReference>
<dbReference type="InterPro" id="IPR036383">
    <property type="entry name" value="TSP1_rpt_sf"/>
</dbReference>
<evidence type="ECO:0000259" key="9">
    <source>
        <dbReference type="PROSITE" id="PS50900"/>
    </source>
</evidence>
<dbReference type="InterPro" id="IPR013783">
    <property type="entry name" value="Ig-like_fold"/>
</dbReference>
<dbReference type="InterPro" id="IPR003598">
    <property type="entry name" value="Ig_sub2"/>
</dbReference>
<evidence type="ECO:0000256" key="5">
    <source>
        <dbReference type="ARBA" id="ARBA00023157"/>
    </source>
</evidence>
<dbReference type="SMART" id="SM00408">
    <property type="entry name" value="IGc2"/>
    <property type="match status" value="3"/>
</dbReference>
<dbReference type="PANTHER" id="PTHR13723">
    <property type="entry name" value="ADAMTS A DISINTEGRIN AND METALLOPROTEASE WITH THROMBOSPONDIN MOTIFS PROTEASE"/>
    <property type="match status" value="1"/>
</dbReference>
<keyword evidence="2" id="KW-0964">Secreted</keyword>
<comment type="subcellular location">
    <subcellularLocation>
        <location evidence="1">Secreted</location>
    </subcellularLocation>
</comment>
<dbReference type="InterPro" id="IPR013098">
    <property type="entry name" value="Ig_I-set"/>
</dbReference>
<dbReference type="SUPFAM" id="SSF82895">
    <property type="entry name" value="TSP-1 type 1 repeat"/>
    <property type="match status" value="4"/>
</dbReference>